<evidence type="ECO:0000256" key="2">
    <source>
        <dbReference type="ARBA" id="ARBA00023136"/>
    </source>
</evidence>
<keyword evidence="6" id="KW-0732">Signal</keyword>
<evidence type="ECO:0000256" key="3">
    <source>
        <dbReference type="ARBA" id="ARBA00023237"/>
    </source>
</evidence>
<dbReference type="InterPro" id="IPR006664">
    <property type="entry name" value="OMP_bac"/>
</dbReference>
<dbReference type="PANTHER" id="PTHR30329">
    <property type="entry name" value="STATOR ELEMENT OF FLAGELLAR MOTOR COMPLEX"/>
    <property type="match status" value="1"/>
</dbReference>
<feature type="domain" description="OmpA-like" evidence="7">
    <location>
        <begin position="371"/>
        <end position="488"/>
    </location>
</feature>
<dbReference type="InterPro" id="IPR050330">
    <property type="entry name" value="Bact_OuterMem_StrucFunc"/>
</dbReference>
<gene>
    <name evidence="8" type="ORF">N6H18_06815</name>
</gene>
<keyword evidence="2 4" id="KW-0472">Membrane</keyword>
<dbReference type="PROSITE" id="PS51123">
    <property type="entry name" value="OMPA_2"/>
    <property type="match status" value="1"/>
</dbReference>
<dbReference type="PANTHER" id="PTHR30329:SF21">
    <property type="entry name" value="LIPOPROTEIN YIAD-RELATED"/>
    <property type="match status" value="1"/>
</dbReference>
<keyword evidence="3" id="KW-0998">Cell outer membrane</keyword>
<dbReference type="InterPro" id="IPR019861">
    <property type="entry name" value="PorP/SprF_Bacteroidetes"/>
</dbReference>
<evidence type="ECO:0000256" key="1">
    <source>
        <dbReference type="ARBA" id="ARBA00004442"/>
    </source>
</evidence>
<accession>A0ABY6CT43</accession>
<dbReference type="InterPro" id="IPR006665">
    <property type="entry name" value="OmpA-like"/>
</dbReference>
<proteinExistence type="predicted"/>
<dbReference type="CDD" id="cd07185">
    <property type="entry name" value="OmpA_C-like"/>
    <property type="match status" value="1"/>
</dbReference>
<feature type="chain" id="PRO_5047548390" evidence="6">
    <location>
        <begin position="20"/>
        <end position="489"/>
    </location>
</feature>
<comment type="subcellular location">
    <subcellularLocation>
        <location evidence="1">Cell outer membrane</location>
    </subcellularLocation>
</comment>
<evidence type="ECO:0000256" key="6">
    <source>
        <dbReference type="SAM" id="SignalP"/>
    </source>
</evidence>
<sequence length="489" mass="55714">MRKVLIISLLMLSCWTGWAQRPIYTMNQFTPLLVNPASPTYNYRAELSFFRDEITIASGDFLNTNSLNADYVFVQKNTGRRVLGVGINALSRDTGESDLLKTYNAGLSVATPIQLTTEQFLHFGINATYVNVRTSLDQLTTGSQWIASEFRYDPNAGLGEMFTVQQLSYLSLSAGLLWSLEKDGRPHSSAGLVIWDANRPNMSFFDEEARVSINYQIYAESILYERGQLRLTPSVYYQRTGQINSYTALFSTKLFFRNDNPYDIIRSGNIDLIMRYGFNQDASIGVVLNQPNCSFGFSYNFPLGKENQYFQSGLQVGVTISKLLWKPKTERIVIESVSSRRKFDFEQDRPVVYQQTEVQQMKTELEKLDKVKTLQFELSKDFHFEHGEAVLTESSYPFLDEVVALLKENPKWKLQIIGHTDNIGIKKHNYALSVERAIIVEEYLLSQGLPSEQISTTGRGDTEPIADNDTELGRAENRRVQFLIHAVNE</sequence>
<feature type="signal peptide" evidence="6">
    <location>
        <begin position="1"/>
        <end position="19"/>
    </location>
</feature>
<organism evidence="8 9">
    <name type="scientific">Reichenbachiella agarivorans</name>
    <dbReference type="NCBI Taxonomy" id="2979464"/>
    <lineage>
        <taxon>Bacteria</taxon>
        <taxon>Pseudomonadati</taxon>
        <taxon>Bacteroidota</taxon>
        <taxon>Cytophagia</taxon>
        <taxon>Cytophagales</taxon>
        <taxon>Reichenbachiellaceae</taxon>
        <taxon>Reichenbachiella</taxon>
    </lineage>
</organism>
<dbReference type="RefSeq" id="WP_262311092.1">
    <property type="nucleotide sequence ID" value="NZ_CP106679.1"/>
</dbReference>
<feature type="region of interest" description="Disordered" evidence="5">
    <location>
        <begin position="452"/>
        <end position="471"/>
    </location>
</feature>
<protein>
    <submittedName>
        <fullName evidence="8">OmpA family protein</fullName>
    </submittedName>
</protein>
<dbReference type="PRINTS" id="PR01021">
    <property type="entry name" value="OMPADOMAIN"/>
</dbReference>
<evidence type="ECO:0000313" key="9">
    <source>
        <dbReference type="Proteomes" id="UP001065174"/>
    </source>
</evidence>
<dbReference type="InterPro" id="IPR036737">
    <property type="entry name" value="OmpA-like_sf"/>
</dbReference>
<dbReference type="Gene3D" id="3.30.1330.60">
    <property type="entry name" value="OmpA-like domain"/>
    <property type="match status" value="1"/>
</dbReference>
<dbReference type="SUPFAM" id="SSF103088">
    <property type="entry name" value="OmpA-like"/>
    <property type="match status" value="1"/>
</dbReference>
<dbReference type="Pfam" id="PF11751">
    <property type="entry name" value="PorP_SprF"/>
    <property type="match status" value="1"/>
</dbReference>
<evidence type="ECO:0000259" key="7">
    <source>
        <dbReference type="PROSITE" id="PS51123"/>
    </source>
</evidence>
<name>A0ABY6CT43_9BACT</name>
<dbReference type="Proteomes" id="UP001065174">
    <property type="component" value="Chromosome"/>
</dbReference>
<evidence type="ECO:0000256" key="4">
    <source>
        <dbReference type="PROSITE-ProRule" id="PRU00473"/>
    </source>
</evidence>
<keyword evidence="9" id="KW-1185">Reference proteome</keyword>
<evidence type="ECO:0000256" key="5">
    <source>
        <dbReference type="SAM" id="MobiDB-lite"/>
    </source>
</evidence>
<dbReference type="Pfam" id="PF00691">
    <property type="entry name" value="OmpA"/>
    <property type="match status" value="1"/>
</dbReference>
<dbReference type="EMBL" id="CP106679">
    <property type="protein sequence ID" value="UXP33663.1"/>
    <property type="molecule type" value="Genomic_DNA"/>
</dbReference>
<reference evidence="8" key="1">
    <citation type="submission" date="2022-09" db="EMBL/GenBank/DDBJ databases">
        <title>Comparative genomics and taxonomic characterization of three novel marine species of genus Reichenbachiella exhibiting antioxidant and polysaccharide degradation activities.</title>
        <authorList>
            <person name="Muhammad N."/>
            <person name="Lee Y.-J."/>
            <person name="Ko J."/>
            <person name="Kim S.-G."/>
        </authorList>
    </citation>
    <scope>NUCLEOTIDE SEQUENCE</scope>
    <source>
        <strain evidence="8">BKB1-1</strain>
    </source>
</reference>
<evidence type="ECO:0000313" key="8">
    <source>
        <dbReference type="EMBL" id="UXP33663.1"/>
    </source>
</evidence>